<dbReference type="Pfam" id="PF00078">
    <property type="entry name" value="RVT_1"/>
    <property type="match status" value="1"/>
</dbReference>
<dbReference type="SUPFAM" id="SSF56219">
    <property type="entry name" value="DNase I-like"/>
    <property type="match status" value="1"/>
</dbReference>
<keyword evidence="3" id="KW-0548">Nucleotidyltransferase</keyword>
<proteinExistence type="predicted"/>
<keyword evidence="3" id="KW-0808">Transferase</keyword>
<reference evidence="3" key="1">
    <citation type="journal article" date="2019" name="Sci. Rep.">
        <title>Draft genome of Tanacetum cinerariifolium, the natural source of mosquito coil.</title>
        <authorList>
            <person name="Yamashiro T."/>
            <person name="Shiraishi A."/>
            <person name="Satake H."/>
            <person name="Nakayama K."/>
        </authorList>
    </citation>
    <scope>NUCLEOTIDE SEQUENCE</scope>
</reference>
<dbReference type="EMBL" id="BKCJ010002869">
    <property type="protein sequence ID" value="GEU51453.1"/>
    <property type="molecule type" value="Genomic_DNA"/>
</dbReference>
<feature type="domain" description="Reverse transcriptase" evidence="2">
    <location>
        <begin position="460"/>
        <end position="577"/>
    </location>
</feature>
<feature type="region of interest" description="Disordered" evidence="1">
    <location>
        <begin position="50"/>
        <end position="70"/>
    </location>
</feature>
<gene>
    <name evidence="3" type="ORF">Tci_023431</name>
</gene>
<accession>A0A6L2KPK7</accession>
<sequence length="795" mass="90046">MLILDSISGLINNDVPILNIPTDNGIDNPQVDHELEELLCSFQRMNNKMEAKHKKVDKKKRKPRSKNLMVGGGSSLNLLSSHLSAGGPIVRKSPRTLESKLDFCDSSIIRNLWSCSYSAYASSDLVGASGGILTMWDTRVFTLQKQFIDQNFVGVIGSWDGVSSRIGLLNVYAPQPSPLKEALCHFNANEADVFNDFNARVGLYDFPKGGRRFTRFDKVEAKASKLDRFLVTHNFFDSWNDACVSVLCRFYLDHSPLLIRVGTPNFEPIPFKIFDKWIGIGEFSDLIQTSWDSNVSAPTPDLFLKNKLKNLRLAVKSGSINQAQAQNRATKTVYFHSILQNKYENFSINGVQVDGIWCDNHDEIKSAAFDYFCAKFKESVHNRPTFSSPLFRKLSGPNSTFMDSTFTLDDVKEVVWVVQAQRPLGLMGITLISSKRIRMWLMTSGIVISSLKAQVVLLMVVITPSSPANSDGCLIANEIIRMASLEKHKLLLFKVDFEKAFDSVNWSFLLDVMDKMGFGIKWRNWISACLTSTSISVFINGSPTKEFKMERGLRQGDPLSPFLFLLVAEALQVSILDACHKAPLKIIITLESIRSRFFWGFKDEQNVICWVKWKSILLDHKDGGLGVGCLLSQNLGLLGKWKWRYLSEEHALWRMVIKEFYGADGGFNSPPNSLGCCRVWLDVIKAINHIDGFGFNFKNSFKRVIGDGSTVDFWNDPWCNIGIKLRDLFPWLFPQLYALDSNPDCKVSDRWWLVDNRWDGNWLWRVPPGGRALDDLDSLFSLIRYLVLSPDMSDK</sequence>
<feature type="compositionally biased region" description="Basic residues" evidence="1">
    <location>
        <begin position="51"/>
        <end position="65"/>
    </location>
</feature>
<dbReference type="InterPro" id="IPR000477">
    <property type="entry name" value="RT_dom"/>
</dbReference>
<evidence type="ECO:0000259" key="2">
    <source>
        <dbReference type="Pfam" id="PF00078"/>
    </source>
</evidence>
<dbReference type="AlphaFoldDB" id="A0A6L2KPK7"/>
<keyword evidence="3" id="KW-0695">RNA-directed DNA polymerase</keyword>
<dbReference type="InterPro" id="IPR043502">
    <property type="entry name" value="DNA/RNA_pol_sf"/>
</dbReference>
<evidence type="ECO:0000256" key="1">
    <source>
        <dbReference type="SAM" id="MobiDB-lite"/>
    </source>
</evidence>
<dbReference type="GO" id="GO:0003964">
    <property type="term" value="F:RNA-directed DNA polymerase activity"/>
    <property type="evidence" value="ECO:0007669"/>
    <property type="project" value="UniProtKB-KW"/>
</dbReference>
<dbReference type="SUPFAM" id="SSF56672">
    <property type="entry name" value="DNA/RNA polymerases"/>
    <property type="match status" value="1"/>
</dbReference>
<name>A0A6L2KPK7_TANCI</name>
<evidence type="ECO:0000313" key="3">
    <source>
        <dbReference type="EMBL" id="GEU51453.1"/>
    </source>
</evidence>
<dbReference type="PANTHER" id="PTHR33116:SF77">
    <property type="entry name" value="RNA-DIRECTED DNA POLYMERASE"/>
    <property type="match status" value="1"/>
</dbReference>
<comment type="caution">
    <text evidence="3">The sequence shown here is derived from an EMBL/GenBank/DDBJ whole genome shotgun (WGS) entry which is preliminary data.</text>
</comment>
<dbReference type="PANTHER" id="PTHR33116">
    <property type="entry name" value="REVERSE TRANSCRIPTASE ZINC-BINDING DOMAIN-CONTAINING PROTEIN-RELATED-RELATED"/>
    <property type="match status" value="1"/>
</dbReference>
<dbReference type="InterPro" id="IPR036691">
    <property type="entry name" value="Endo/exonu/phosph_ase_sf"/>
</dbReference>
<protein>
    <submittedName>
        <fullName evidence="3">RNA-directed DNA polymerase, eukaryota</fullName>
    </submittedName>
</protein>
<organism evidence="3">
    <name type="scientific">Tanacetum cinerariifolium</name>
    <name type="common">Dalmatian daisy</name>
    <name type="synonym">Chrysanthemum cinerariifolium</name>
    <dbReference type="NCBI Taxonomy" id="118510"/>
    <lineage>
        <taxon>Eukaryota</taxon>
        <taxon>Viridiplantae</taxon>
        <taxon>Streptophyta</taxon>
        <taxon>Embryophyta</taxon>
        <taxon>Tracheophyta</taxon>
        <taxon>Spermatophyta</taxon>
        <taxon>Magnoliopsida</taxon>
        <taxon>eudicotyledons</taxon>
        <taxon>Gunneridae</taxon>
        <taxon>Pentapetalae</taxon>
        <taxon>asterids</taxon>
        <taxon>campanulids</taxon>
        <taxon>Asterales</taxon>
        <taxon>Asteraceae</taxon>
        <taxon>Asteroideae</taxon>
        <taxon>Anthemideae</taxon>
        <taxon>Anthemidinae</taxon>
        <taxon>Tanacetum</taxon>
    </lineage>
</organism>